<dbReference type="EMBL" id="FR872580">
    <property type="protein sequence ID" value="CCB86481.1"/>
    <property type="molecule type" value="Genomic_DNA"/>
</dbReference>
<dbReference type="eggNOG" id="COG1028">
    <property type="taxonomic scope" value="Bacteria"/>
</dbReference>
<gene>
    <name evidence="1" type="ordered locus">PUV_15310</name>
</gene>
<proteinExistence type="predicted"/>
<organism evidence="1 2">
    <name type="scientific">Parachlamydia acanthamoebae (strain UV7)</name>
    <dbReference type="NCBI Taxonomy" id="765952"/>
    <lineage>
        <taxon>Bacteria</taxon>
        <taxon>Pseudomonadati</taxon>
        <taxon>Chlamydiota</taxon>
        <taxon>Chlamydiia</taxon>
        <taxon>Parachlamydiales</taxon>
        <taxon>Parachlamydiaceae</taxon>
        <taxon>Parachlamydia</taxon>
    </lineage>
</organism>
<keyword evidence="2" id="KW-1185">Reference proteome</keyword>
<dbReference type="Proteomes" id="UP000000495">
    <property type="component" value="Chromosome"/>
</dbReference>
<evidence type="ECO:0000313" key="2">
    <source>
        <dbReference type="Proteomes" id="UP000000495"/>
    </source>
</evidence>
<evidence type="ECO:0000313" key="1">
    <source>
        <dbReference type="EMBL" id="CCB86481.1"/>
    </source>
</evidence>
<name>F8KZX2_PARAV</name>
<dbReference type="KEGG" id="puv:PUV_15310"/>
<reference evidence="1 2" key="2">
    <citation type="journal article" date="2011" name="Mol. Biol. Evol.">
        <title>Unity in variety--the pan-genome of the Chlamydiae.</title>
        <authorList>
            <person name="Collingro A."/>
            <person name="Tischler P."/>
            <person name="Weinmaier T."/>
            <person name="Penz T."/>
            <person name="Heinz E."/>
            <person name="Brunham R.C."/>
            <person name="Read T.D."/>
            <person name="Bavoil P.M."/>
            <person name="Sachse K."/>
            <person name="Kahane S."/>
            <person name="Friedman M.G."/>
            <person name="Rattei T."/>
            <person name="Myers G.S."/>
            <person name="Horn M."/>
        </authorList>
    </citation>
    <scope>NUCLEOTIDE SEQUENCE [LARGE SCALE GENOMIC DNA]</scope>
    <source>
        <strain evidence="2">UV7</strain>
    </source>
</reference>
<sequence>MDIQLIEGKLFAVPFDSFSRITLEFIKSKLRSHYFYLERIKCKHSNLNDSLGMTKGSGVTVNSIPGLTNFEGTEELVADVAISLKSKLKMTFFKTIRPGSLIQRFAKVDEVGALADFIGSKLCLAINRARCELKVDYPFSSF</sequence>
<protein>
    <submittedName>
        <fullName evidence="1">Uncharacterized protein</fullName>
    </submittedName>
</protein>
<dbReference type="STRING" id="765952.PUV_15310"/>
<dbReference type="AlphaFoldDB" id="F8KZX2"/>
<reference key="1">
    <citation type="journal article" date="2011" name="Mol. Biol. Evol.">
        <title>Unity in variety -- the pan-genome of the Chlamydiae.</title>
        <authorList>
            <person name="Collingro A."/>
            <person name="Tischler P."/>
            <person name="Weinmaier T."/>
            <person name="Penz T."/>
            <person name="Heinz E."/>
            <person name="Brunham R.C."/>
            <person name="Read T.D."/>
            <person name="Bavoil P.M."/>
            <person name="Sachse K."/>
            <person name="Kahane S."/>
            <person name="Friedman M.G."/>
            <person name="Rattei T."/>
            <person name="Myers G.S.A."/>
            <person name="Horn M."/>
        </authorList>
    </citation>
    <scope>NUCLEOTIDE SEQUENCE</scope>
    <source>
        <strain>UV7</strain>
    </source>
</reference>
<accession>F8KZX2</accession>
<dbReference type="HOGENOM" id="CLU_1813940_0_0_0"/>